<accession>A0ABP0NCE1</accession>
<protein>
    <submittedName>
        <fullName evidence="3">Uncharacterized protein</fullName>
    </submittedName>
</protein>
<dbReference type="Proteomes" id="UP001642484">
    <property type="component" value="Unassembled WGS sequence"/>
</dbReference>
<evidence type="ECO:0000256" key="1">
    <source>
        <dbReference type="SAM" id="Coils"/>
    </source>
</evidence>
<sequence>MPPAYTPARGSHEFIRLVERTTNALVTKDDGALEEVKKALIQVHQQYDQVHEESEAKQARLNRLREEIRTADQQYVNKGDWSKKMDETWNALSSQFNEVKKRNQDSLQSKKVYQHMLKRTQREQAILKQKLFQMEEHLDRKKRELQQKRTESEQARCARVQIHQTLENYSEEATRERDVCKSALEAINGEFEKRKEANGRRADFESWRHEVALDAANEAFNTSAGRLRKLYAIEKLSGNFLQKTTFEQVERSQTTEDNFQKIRDVTGLADVMDIVHKFLNRDVEQEQLKKSVKEAELTLEALLHKNEKLKKEMEGLPVNSTDDPMALHKELEQEEQKLNEAIEEQEACRVRLQKITIQSEHMKRWAARMGGVLAKFEEPAKVDKPEDLPVFFKKLEVGVRKFIKRVSDQINAGKINRKTFRDFEKVENEEQKNLLNNHSFLKDNCRAQASDAQAAGRPTSRQGDGNEDDPATNFAEDREKRKNEAEACCNIARSKECDENSERMSRKGLLDLTLALCARQGCVRESAMEIERSIAATFWEVAGQSRDVLWVFFYQLH</sequence>
<keyword evidence="4" id="KW-1185">Reference proteome</keyword>
<dbReference type="PANTHER" id="PTHR46518">
    <property type="entry name" value="COILED-COIL DOMAIN-CONTAINING PROTEIN 151"/>
    <property type="match status" value="1"/>
</dbReference>
<gene>
    <name evidence="3" type="ORF">CCMP2556_LOCUS30219</name>
</gene>
<feature type="coiled-coil region" evidence="1">
    <location>
        <begin position="33"/>
        <end position="74"/>
    </location>
</feature>
<proteinExistence type="predicted"/>
<evidence type="ECO:0000256" key="2">
    <source>
        <dbReference type="SAM" id="MobiDB-lite"/>
    </source>
</evidence>
<evidence type="ECO:0000313" key="3">
    <source>
        <dbReference type="EMBL" id="CAK9061467.1"/>
    </source>
</evidence>
<feature type="region of interest" description="Disordered" evidence="2">
    <location>
        <begin position="451"/>
        <end position="479"/>
    </location>
</feature>
<organism evidence="3 4">
    <name type="scientific">Durusdinium trenchii</name>
    <dbReference type="NCBI Taxonomy" id="1381693"/>
    <lineage>
        <taxon>Eukaryota</taxon>
        <taxon>Sar</taxon>
        <taxon>Alveolata</taxon>
        <taxon>Dinophyceae</taxon>
        <taxon>Suessiales</taxon>
        <taxon>Symbiodiniaceae</taxon>
        <taxon>Durusdinium</taxon>
    </lineage>
</organism>
<evidence type="ECO:0000313" key="4">
    <source>
        <dbReference type="Proteomes" id="UP001642484"/>
    </source>
</evidence>
<comment type="caution">
    <text evidence="3">The sequence shown here is derived from an EMBL/GenBank/DDBJ whole genome shotgun (WGS) entry which is preliminary data.</text>
</comment>
<keyword evidence="1" id="KW-0175">Coiled coil</keyword>
<dbReference type="PANTHER" id="PTHR46518:SF1">
    <property type="entry name" value="OUTER DYNEIN ARM-DOCKING COMPLEX SUBUNIT 3"/>
    <property type="match status" value="1"/>
</dbReference>
<reference evidence="3 4" key="1">
    <citation type="submission" date="2024-02" db="EMBL/GenBank/DDBJ databases">
        <authorList>
            <person name="Chen Y."/>
            <person name="Shah S."/>
            <person name="Dougan E. K."/>
            <person name="Thang M."/>
            <person name="Chan C."/>
        </authorList>
    </citation>
    <scope>NUCLEOTIDE SEQUENCE [LARGE SCALE GENOMIC DNA]</scope>
</reference>
<dbReference type="EMBL" id="CAXAMN010021618">
    <property type="protein sequence ID" value="CAK9061467.1"/>
    <property type="molecule type" value="Genomic_DNA"/>
</dbReference>
<feature type="coiled-coil region" evidence="1">
    <location>
        <begin position="285"/>
        <end position="351"/>
    </location>
</feature>
<name>A0ABP0NCE1_9DINO</name>
<feature type="coiled-coil region" evidence="1">
    <location>
        <begin position="117"/>
        <end position="158"/>
    </location>
</feature>
<dbReference type="InterPro" id="IPR033192">
    <property type="entry name" value="ODAD3"/>
</dbReference>